<dbReference type="EMBL" id="JADOER010000012">
    <property type="protein sequence ID" value="MBT9313199.1"/>
    <property type="molecule type" value="Genomic_DNA"/>
</dbReference>
<keyword evidence="1" id="KW-0805">Transcription regulation</keyword>
<dbReference type="Proteomes" id="UP001196661">
    <property type="component" value="Unassembled WGS sequence"/>
</dbReference>
<protein>
    <submittedName>
        <fullName evidence="5">Helix-turn-helix transcriptional regulator</fullName>
    </submittedName>
</protein>
<dbReference type="CDD" id="cd00090">
    <property type="entry name" value="HTH_ARSR"/>
    <property type="match status" value="1"/>
</dbReference>
<evidence type="ECO:0000256" key="1">
    <source>
        <dbReference type="ARBA" id="ARBA00023015"/>
    </source>
</evidence>
<dbReference type="InterPro" id="IPR036388">
    <property type="entry name" value="WH-like_DNA-bd_sf"/>
</dbReference>
<evidence type="ECO:0000313" key="5">
    <source>
        <dbReference type="EMBL" id="MBT9313199.1"/>
    </source>
</evidence>
<dbReference type="InterPro" id="IPR001845">
    <property type="entry name" value="HTH_ArsR_DNA-bd_dom"/>
</dbReference>
<dbReference type="SUPFAM" id="SSF46785">
    <property type="entry name" value="Winged helix' DNA-binding domain"/>
    <property type="match status" value="1"/>
</dbReference>
<gene>
    <name evidence="5" type="ORF">IXB28_13350</name>
</gene>
<dbReference type="NCBIfam" id="NF033788">
    <property type="entry name" value="HTH_metalloreg"/>
    <property type="match status" value="1"/>
</dbReference>
<comment type="caution">
    <text evidence="5">The sequence shown here is derived from an EMBL/GenBank/DDBJ whole genome shotgun (WGS) entry which is preliminary data.</text>
</comment>
<evidence type="ECO:0000256" key="3">
    <source>
        <dbReference type="ARBA" id="ARBA00023163"/>
    </source>
</evidence>
<dbReference type="SMART" id="SM00418">
    <property type="entry name" value="HTH_ARSR"/>
    <property type="match status" value="1"/>
</dbReference>
<dbReference type="PANTHER" id="PTHR43132">
    <property type="entry name" value="ARSENICAL RESISTANCE OPERON REPRESSOR ARSR-RELATED"/>
    <property type="match status" value="1"/>
</dbReference>
<evidence type="ECO:0000259" key="4">
    <source>
        <dbReference type="PROSITE" id="PS50987"/>
    </source>
</evidence>
<keyword evidence="3" id="KW-0804">Transcription</keyword>
<dbReference type="PRINTS" id="PR00778">
    <property type="entry name" value="HTHARSR"/>
</dbReference>
<dbReference type="Pfam" id="PF01022">
    <property type="entry name" value="HTH_5"/>
    <property type="match status" value="1"/>
</dbReference>
<dbReference type="InterPro" id="IPR036390">
    <property type="entry name" value="WH_DNA-bd_sf"/>
</dbReference>
<dbReference type="InterPro" id="IPR051011">
    <property type="entry name" value="Metal_resp_trans_reg"/>
</dbReference>
<sequence length="126" mass="14175">MNPAKSVTKPKNDVCQVRCFNEELVQQIGQVLPSDDLLESAQVLFGALADRSRLKILYALRNGEELCVCDVASLLQIKVASASHHLRKLRDLSILKYRNDGKLAYYSLKDPRVADILCYALKQLVE</sequence>
<dbReference type="Gene3D" id="1.10.10.10">
    <property type="entry name" value="Winged helix-like DNA-binding domain superfamily/Winged helix DNA-binding domain"/>
    <property type="match status" value="1"/>
</dbReference>
<dbReference type="InterPro" id="IPR011991">
    <property type="entry name" value="ArsR-like_HTH"/>
</dbReference>
<dbReference type="PROSITE" id="PS50987">
    <property type="entry name" value="HTH_ARSR_2"/>
    <property type="match status" value="1"/>
</dbReference>
<name>A0ABS5Y778_9CYAN</name>
<proteinExistence type="predicted"/>
<feature type="domain" description="HTH arsR-type" evidence="4">
    <location>
        <begin position="33"/>
        <end position="126"/>
    </location>
</feature>
<keyword evidence="6" id="KW-1185">Reference proteome</keyword>
<dbReference type="PANTHER" id="PTHR43132:SF6">
    <property type="entry name" value="HTH-TYPE TRANSCRIPTIONAL REPRESSOR CZRA"/>
    <property type="match status" value="1"/>
</dbReference>
<reference evidence="5 6" key="1">
    <citation type="journal article" date="2021" name="Mar. Drugs">
        <title>Genome Reduction and Secondary Metabolism of the Marine Sponge-Associated Cyanobacterium Leptothoe.</title>
        <authorList>
            <person name="Konstantinou D."/>
            <person name="Popin R.V."/>
            <person name="Fewer D.P."/>
            <person name="Sivonen K."/>
            <person name="Gkelis S."/>
        </authorList>
    </citation>
    <scope>NUCLEOTIDE SEQUENCE [LARGE SCALE GENOMIC DNA]</scope>
    <source>
        <strain evidence="5 6">TAU-MAC 1615</strain>
    </source>
</reference>
<keyword evidence="2" id="KW-0238">DNA-binding</keyword>
<organism evidence="5 6">
    <name type="scientific">Leptothoe kymatousa TAU-MAC 1615</name>
    <dbReference type="NCBI Taxonomy" id="2364775"/>
    <lineage>
        <taxon>Bacteria</taxon>
        <taxon>Bacillati</taxon>
        <taxon>Cyanobacteriota</taxon>
        <taxon>Cyanophyceae</taxon>
        <taxon>Nodosilineales</taxon>
        <taxon>Cymatolegaceae</taxon>
        <taxon>Leptothoe</taxon>
        <taxon>Leptothoe kymatousa</taxon>
    </lineage>
</organism>
<dbReference type="RefSeq" id="WP_215619098.1">
    <property type="nucleotide sequence ID" value="NZ_JADOER010000012.1"/>
</dbReference>
<evidence type="ECO:0000313" key="6">
    <source>
        <dbReference type="Proteomes" id="UP001196661"/>
    </source>
</evidence>
<evidence type="ECO:0000256" key="2">
    <source>
        <dbReference type="ARBA" id="ARBA00023125"/>
    </source>
</evidence>
<accession>A0ABS5Y778</accession>